<gene>
    <name evidence="3" type="ORF">C5O25_02560</name>
</gene>
<dbReference type="Pfam" id="PF00534">
    <property type="entry name" value="Glycos_transf_1"/>
    <property type="match status" value="1"/>
</dbReference>
<dbReference type="Proteomes" id="UP000244925">
    <property type="component" value="Unassembled WGS sequence"/>
</dbReference>
<evidence type="ECO:0000259" key="2">
    <source>
        <dbReference type="Pfam" id="PF00534"/>
    </source>
</evidence>
<name>A0A2V1IYJ5_9BACT</name>
<sequence length="404" mass="45344">MVITDAYPYCEHPESVLVKPGLDALASRFDRIIVMPRHRISSVRDEHLRPGIEICDDLADATGHDGRLPVWSALASADMAYWLTHGTDNRHALSHSIQAVAAGQWFTRWLRRHPDLTSQNTIFYTFRLSPLTSGLALASRKLHLRIVSRAHTDDLRRGNRQLRLFTARHCKAIFTTSDQTADVIRRRLSGDRHVHIETRRFGCVDRLDSAPSPHIIHNQLTFLTVGPITEEKRFSQMAEYIDALATARETPIKWIVVGDGPCYDDLKATLGRLTPNKWLTTELLGAVSNDDVHALYATGSIDWTLLLADDGIGCPVALCESMMYGVPVIANDVGGLSEMVDDDCGILLAANPEKEEFIRGIMPYIDSQLRYSRMRLGAREKWASDFDATLLREELADDMSKLVT</sequence>
<evidence type="ECO:0000256" key="1">
    <source>
        <dbReference type="ARBA" id="ARBA00022679"/>
    </source>
</evidence>
<dbReference type="PANTHER" id="PTHR46401:SF2">
    <property type="entry name" value="GLYCOSYLTRANSFERASE WBBK-RELATED"/>
    <property type="match status" value="1"/>
</dbReference>
<reference evidence="4" key="1">
    <citation type="submission" date="2018-02" db="EMBL/GenBank/DDBJ databases">
        <authorList>
            <person name="Clavel T."/>
            <person name="Strowig T."/>
        </authorList>
    </citation>
    <scope>NUCLEOTIDE SEQUENCE [LARGE SCALE GENOMIC DNA]</scope>
    <source>
        <strain evidence="4">DSM 100764</strain>
    </source>
</reference>
<dbReference type="PANTHER" id="PTHR46401">
    <property type="entry name" value="GLYCOSYLTRANSFERASE WBBK-RELATED"/>
    <property type="match status" value="1"/>
</dbReference>
<organism evidence="3 4">
    <name type="scientific">Paramuribaculum intestinale</name>
    <dbReference type="NCBI Taxonomy" id="2094151"/>
    <lineage>
        <taxon>Bacteria</taxon>
        <taxon>Pseudomonadati</taxon>
        <taxon>Bacteroidota</taxon>
        <taxon>Bacteroidia</taxon>
        <taxon>Bacteroidales</taxon>
        <taxon>Muribaculaceae</taxon>
        <taxon>Paramuribaculum</taxon>
    </lineage>
</organism>
<keyword evidence="4" id="KW-1185">Reference proteome</keyword>
<dbReference type="AlphaFoldDB" id="A0A2V1IYJ5"/>
<comment type="caution">
    <text evidence="3">The sequence shown here is derived from an EMBL/GenBank/DDBJ whole genome shotgun (WGS) entry which is preliminary data.</text>
</comment>
<dbReference type="InterPro" id="IPR001296">
    <property type="entry name" value="Glyco_trans_1"/>
</dbReference>
<feature type="domain" description="Glycosyl transferase family 1" evidence="2">
    <location>
        <begin position="215"/>
        <end position="379"/>
    </location>
</feature>
<evidence type="ECO:0000313" key="4">
    <source>
        <dbReference type="Proteomes" id="UP000244925"/>
    </source>
</evidence>
<dbReference type="SUPFAM" id="SSF53756">
    <property type="entry name" value="UDP-Glycosyltransferase/glycogen phosphorylase"/>
    <property type="match status" value="1"/>
</dbReference>
<keyword evidence="1" id="KW-0808">Transferase</keyword>
<protein>
    <recommendedName>
        <fullName evidence="2">Glycosyl transferase family 1 domain-containing protein</fullName>
    </recommendedName>
</protein>
<dbReference type="GO" id="GO:0016757">
    <property type="term" value="F:glycosyltransferase activity"/>
    <property type="evidence" value="ECO:0007669"/>
    <property type="project" value="InterPro"/>
</dbReference>
<accession>A0A2V1IYJ5</accession>
<proteinExistence type="predicted"/>
<evidence type="ECO:0000313" key="3">
    <source>
        <dbReference type="EMBL" id="PWB09145.1"/>
    </source>
</evidence>
<dbReference type="GO" id="GO:0009103">
    <property type="term" value="P:lipopolysaccharide biosynthetic process"/>
    <property type="evidence" value="ECO:0007669"/>
    <property type="project" value="TreeGrafter"/>
</dbReference>
<dbReference type="EMBL" id="PUBV01000003">
    <property type="protein sequence ID" value="PWB09145.1"/>
    <property type="molecule type" value="Genomic_DNA"/>
</dbReference>
<dbReference type="Gene3D" id="3.40.50.2000">
    <property type="entry name" value="Glycogen Phosphorylase B"/>
    <property type="match status" value="2"/>
</dbReference>